<evidence type="ECO:0000256" key="1">
    <source>
        <dbReference type="ARBA" id="ARBA00004442"/>
    </source>
</evidence>
<comment type="similarity">
    <text evidence="5">Belongs to the Omp25/RopB family.</text>
</comment>
<accession>A0A2D2CXC2</accession>
<proteinExistence type="inferred from homology"/>
<keyword evidence="2" id="KW-0732">Signal</keyword>
<dbReference type="Gene3D" id="2.40.160.20">
    <property type="match status" value="2"/>
</dbReference>
<evidence type="ECO:0008006" key="10">
    <source>
        <dbReference type="Google" id="ProtNLM"/>
    </source>
</evidence>
<keyword evidence="9" id="KW-1185">Reference proteome</keyword>
<dbReference type="EMBL" id="CP023737">
    <property type="protein sequence ID" value="ATQ67392.1"/>
    <property type="molecule type" value="Genomic_DNA"/>
</dbReference>
<dbReference type="InterPro" id="IPR027385">
    <property type="entry name" value="Beta-barrel_OMP"/>
</dbReference>
<evidence type="ECO:0000313" key="9">
    <source>
        <dbReference type="Proteomes" id="UP000230709"/>
    </source>
</evidence>
<organism evidence="8 9">
    <name type="scientific">Methylosinus trichosporium (strain ATCC 35070 / NCIMB 11131 / UNIQEM 75 / OB3b)</name>
    <dbReference type="NCBI Taxonomy" id="595536"/>
    <lineage>
        <taxon>Bacteria</taxon>
        <taxon>Pseudomonadati</taxon>
        <taxon>Pseudomonadota</taxon>
        <taxon>Alphaproteobacteria</taxon>
        <taxon>Hyphomicrobiales</taxon>
        <taxon>Methylocystaceae</taxon>
        <taxon>Methylosinus</taxon>
    </lineage>
</organism>
<protein>
    <recommendedName>
        <fullName evidence="10">Outer membrane protein beta-barrel domain-containing protein</fullName>
    </recommendedName>
</protein>
<evidence type="ECO:0000313" key="8">
    <source>
        <dbReference type="EMBL" id="ATQ67392.1"/>
    </source>
</evidence>
<comment type="subcellular location">
    <subcellularLocation>
        <location evidence="1">Cell outer membrane</location>
    </subcellularLocation>
</comment>
<dbReference type="STRING" id="595536.GCA_000178815_04078"/>
<evidence type="ECO:0000259" key="6">
    <source>
        <dbReference type="Pfam" id="PF13372"/>
    </source>
</evidence>
<evidence type="ECO:0000256" key="5">
    <source>
        <dbReference type="ARBA" id="ARBA00038306"/>
    </source>
</evidence>
<dbReference type="GO" id="GO:0009279">
    <property type="term" value="C:cell outer membrane"/>
    <property type="evidence" value="ECO:0007669"/>
    <property type="project" value="UniProtKB-SubCell"/>
</dbReference>
<dbReference type="PANTHER" id="PTHR34001:SF3">
    <property type="entry name" value="BLL7405 PROTEIN"/>
    <property type="match status" value="1"/>
</dbReference>
<dbReference type="AlphaFoldDB" id="A0A2D2CXC2"/>
<feature type="domain" description="Alginate export" evidence="6">
    <location>
        <begin position="394"/>
        <end position="801"/>
    </location>
</feature>
<reference evidence="9" key="1">
    <citation type="submission" date="2017-10" db="EMBL/GenBank/DDBJ databases">
        <title>Completed PacBio SMRT sequence of Methylosinus trichosporium OB3b reveals presence of a third large plasmid.</title>
        <authorList>
            <person name="Charles T.C."/>
            <person name="Lynch M.D.J."/>
            <person name="Heil J.R."/>
            <person name="Cheng J."/>
        </authorList>
    </citation>
    <scope>NUCLEOTIDE SEQUENCE [LARGE SCALE GENOMIC DNA]</scope>
    <source>
        <strain evidence="9">OB3b</strain>
    </source>
</reference>
<dbReference type="Pfam" id="PF13372">
    <property type="entry name" value="Alginate_exp"/>
    <property type="match status" value="1"/>
</dbReference>
<gene>
    <name evidence="8" type="ORF">CQW49_05400</name>
</gene>
<evidence type="ECO:0000256" key="3">
    <source>
        <dbReference type="ARBA" id="ARBA00023136"/>
    </source>
</evidence>
<dbReference type="InterPro" id="IPR051692">
    <property type="entry name" value="OMP-like"/>
</dbReference>
<dbReference type="Pfam" id="PF13505">
    <property type="entry name" value="OMP_b-brl"/>
    <property type="match status" value="2"/>
</dbReference>
<dbReference type="Proteomes" id="UP000230709">
    <property type="component" value="Chromosome"/>
</dbReference>
<keyword evidence="3" id="KW-0472">Membrane</keyword>
<sequence length="1115" mass="122444">MHYHYETRACKDYQELRSVELKRIVASVAAYSLFCPLGAGSAIAAEPSAAKSAGAASPPMWTGFHAGLNGGYGWSSDTKAQLTVTPLEPPLLYVPPDRVPPSDNFARDATRSIARSASGAFIGGLQLGYDWAFGERYVVGVEADFQGSVGGHGEATTYSPSTVFVTANQLDYLGTLRGRLGVLATPSLLVYGTAGAAYGGPATRTQITQPGAGVFGGYGESQTDRTRLGWAAGAGVEWMFDPKWSLKAEYLHYDLGSIGGHTLYGMAGGMALSVGDPLADPVIPYAYLAGRPRTPINGHILRAGVNYHFDGDPSSLLRPIEQLDTLAQRFLKPDEARPFAAPMRGAKTSADAPTNAKSSYYVATRAYRLEPAPDIPSYVRNLSKIYEEFEGLDWLDIGFDNRVRFESRKNDYRPWTDLWAAATPTQKRRYLPNSPWLSRTRLYLGVHDILDPFRFAFEVQDSRVLNNLYQLQGNDIDTADLITGYGELHFKDMFGADDRGNARPLFVRAGRFHFELLDKRLIAENEFRNTTNSFDGFRLKIGKQENDWDVDSFLMRPVNRDPYNFDRPDWQNWIYGTVVSIRRWSEYAILQPYFLGRKQYADPSSTTASLRVHRETLAPGLRVYGVLGDFDYDMDVNKQFGEVGEFHTPGVETTVQQDALAYAFEVGYTFPDHPWKPRVSANYAYGTGNKNLYDNANQTFDIFYGFNQPFSRNDYFAWNNIRAPKVRLEFSPAKDLQIDSAFGAFWLASAVSPWDRANLSASLGDRGTFVGTEVDVRLRYKLSRFVNLSASYSRFWPGSFTTSFAPPFEQQPFYPLTISGETSTTNGLTARPTDFFYLEMSTNAFGDGTPITGNPALELMGLAREPDKQPKAPPPSWQDIYVGVNLGGAFANARTSVATAPTSSAAPSAPVAAASAIPSGDVGLAGFVGGFQIGGNQKLNARFVAGLEADLRGSFGNSGSRSQFGTSTSIGNTFLSFGQTTVRLNYLGTIRPRLGYLVTPDVQLYATGGLAFAGLTSSAEMVTDRVGGITTTVGDPLYQDTRLGWTAGGGVEWALAPNWTAKAEYLHYDLGQIRVRTDVAHPAGFYSFAALGETQLDGHLLQFGVNRHFDWPVKN</sequence>
<dbReference type="InterPro" id="IPR053728">
    <property type="entry name" value="Alginate_Permeability_Chnl"/>
</dbReference>
<dbReference type="Gene3D" id="2.40.160.100">
    <property type="match status" value="1"/>
</dbReference>
<dbReference type="InterPro" id="IPR011250">
    <property type="entry name" value="OMP/PagP_B-barrel"/>
</dbReference>
<evidence type="ECO:0000256" key="2">
    <source>
        <dbReference type="ARBA" id="ARBA00022729"/>
    </source>
</evidence>
<dbReference type="PANTHER" id="PTHR34001">
    <property type="entry name" value="BLL7405 PROTEIN"/>
    <property type="match status" value="1"/>
</dbReference>
<dbReference type="KEGG" id="mtw:CQW49_05400"/>
<keyword evidence="4" id="KW-0998">Cell outer membrane</keyword>
<name>A0A2D2CXC2_METT3</name>
<feature type="domain" description="Outer membrane protein beta-barrel" evidence="7">
    <location>
        <begin position="61"/>
        <end position="268"/>
    </location>
</feature>
<dbReference type="InterPro" id="IPR025388">
    <property type="entry name" value="Alginate_export_dom"/>
</dbReference>
<evidence type="ECO:0000256" key="4">
    <source>
        <dbReference type="ARBA" id="ARBA00023237"/>
    </source>
</evidence>
<feature type="domain" description="Outer membrane protein beta-barrel" evidence="7">
    <location>
        <begin position="904"/>
        <end position="1109"/>
    </location>
</feature>
<evidence type="ECO:0000259" key="7">
    <source>
        <dbReference type="Pfam" id="PF13505"/>
    </source>
</evidence>
<dbReference type="SUPFAM" id="SSF56925">
    <property type="entry name" value="OMPA-like"/>
    <property type="match status" value="2"/>
</dbReference>